<dbReference type="InterPro" id="IPR027417">
    <property type="entry name" value="P-loop_NTPase"/>
</dbReference>
<evidence type="ECO:0000256" key="7">
    <source>
        <dbReference type="SAM" id="MobiDB-lite"/>
    </source>
</evidence>
<dbReference type="InterPro" id="IPR050534">
    <property type="entry name" value="Coronavir_polyprotein_1ab"/>
</dbReference>
<feature type="coiled-coil region" evidence="6">
    <location>
        <begin position="514"/>
        <end position="541"/>
    </location>
</feature>
<keyword evidence="3" id="KW-0378">Hydrolase</keyword>
<evidence type="ECO:0000256" key="2">
    <source>
        <dbReference type="ARBA" id="ARBA00022741"/>
    </source>
</evidence>
<evidence type="ECO:0000256" key="1">
    <source>
        <dbReference type="ARBA" id="ARBA00007913"/>
    </source>
</evidence>
<feature type="region of interest" description="Disordered" evidence="7">
    <location>
        <begin position="717"/>
        <end position="800"/>
    </location>
</feature>
<feature type="domain" description="DNA2/NAM7 helicase-like C-terminal" evidence="9">
    <location>
        <begin position="653"/>
        <end position="742"/>
    </location>
</feature>
<keyword evidence="4 10" id="KW-0347">Helicase</keyword>
<comment type="similarity">
    <text evidence="1">Belongs to the DNA2/NAM7 helicase family.</text>
</comment>
<feature type="compositionally biased region" description="Basic residues" evidence="7">
    <location>
        <begin position="757"/>
        <end position="766"/>
    </location>
</feature>
<name>A0A151LBS6_PLARE</name>
<evidence type="ECO:0000259" key="8">
    <source>
        <dbReference type="Pfam" id="PF13086"/>
    </source>
</evidence>
<protein>
    <submittedName>
        <fullName evidence="10">Dna2/nam7 helicase family member, putative</fullName>
    </submittedName>
</protein>
<feature type="compositionally biased region" description="Low complexity" evidence="7">
    <location>
        <begin position="767"/>
        <end position="779"/>
    </location>
</feature>
<dbReference type="CDD" id="cd18808">
    <property type="entry name" value="SF1_C_Upf1"/>
    <property type="match status" value="1"/>
</dbReference>
<keyword evidence="5" id="KW-0067">ATP-binding</keyword>
<reference evidence="10 11" key="1">
    <citation type="journal article" date="2016" name="Nat. Commun.">
        <title>Genomes of cryptic chimpanzee Plasmodium species reveal key evolutionary events leading to human malaria.</title>
        <authorList>
            <person name="Sundararaman S.A."/>
            <person name="Plenderleith L.J."/>
            <person name="Liu W."/>
            <person name="Loy D.E."/>
            <person name="Learn G.H."/>
            <person name="Li Y."/>
            <person name="Shaw K.S."/>
            <person name="Ayouba A."/>
            <person name="Peeters M."/>
            <person name="Speede S."/>
            <person name="Shaw G.M."/>
            <person name="Bushman F.D."/>
            <person name="Brisson D."/>
            <person name="Rayner J.C."/>
            <person name="Sharp P.M."/>
            <person name="Hahn B.H."/>
        </authorList>
    </citation>
    <scope>NUCLEOTIDE SEQUENCE [LARGE SCALE GENOMIC DNA]</scope>
    <source>
        <strain evidence="10 11">SY57</strain>
    </source>
</reference>
<dbReference type="Pfam" id="PF13087">
    <property type="entry name" value="AAA_12"/>
    <property type="match status" value="2"/>
</dbReference>
<dbReference type="Pfam" id="PF13086">
    <property type="entry name" value="AAA_11"/>
    <property type="match status" value="1"/>
</dbReference>
<organism evidence="10 11">
    <name type="scientific">Plasmodium reichenowi</name>
    <dbReference type="NCBI Taxonomy" id="5854"/>
    <lineage>
        <taxon>Eukaryota</taxon>
        <taxon>Sar</taxon>
        <taxon>Alveolata</taxon>
        <taxon>Apicomplexa</taxon>
        <taxon>Aconoidasida</taxon>
        <taxon>Haemosporida</taxon>
        <taxon>Plasmodiidae</taxon>
        <taxon>Plasmodium</taxon>
        <taxon>Plasmodium (Laverania)</taxon>
    </lineage>
</organism>
<evidence type="ECO:0000259" key="9">
    <source>
        <dbReference type="Pfam" id="PF13087"/>
    </source>
</evidence>
<evidence type="ECO:0000256" key="3">
    <source>
        <dbReference type="ARBA" id="ARBA00022801"/>
    </source>
</evidence>
<evidence type="ECO:0000313" key="11">
    <source>
        <dbReference type="Proteomes" id="UP000076359"/>
    </source>
</evidence>
<feature type="domain" description="DNA2/NAM7 helicase-like C-terminal" evidence="9">
    <location>
        <begin position="922"/>
        <end position="1064"/>
    </location>
</feature>
<dbReference type="GO" id="GO:0016787">
    <property type="term" value="F:hydrolase activity"/>
    <property type="evidence" value="ECO:0007669"/>
    <property type="project" value="UniProtKB-KW"/>
</dbReference>
<keyword evidence="6" id="KW-0175">Coiled coil</keyword>
<feature type="compositionally biased region" description="Basic and acidic residues" evidence="7">
    <location>
        <begin position="878"/>
        <end position="906"/>
    </location>
</feature>
<proteinExistence type="inferred from homology"/>
<dbReference type="GO" id="GO:0043139">
    <property type="term" value="F:5'-3' DNA helicase activity"/>
    <property type="evidence" value="ECO:0007669"/>
    <property type="project" value="TreeGrafter"/>
</dbReference>
<dbReference type="GeneID" id="24531649"/>
<evidence type="ECO:0000256" key="6">
    <source>
        <dbReference type="SAM" id="Coils"/>
    </source>
</evidence>
<dbReference type="PANTHER" id="PTHR43788:SF8">
    <property type="entry name" value="DNA-BINDING PROTEIN SMUBP-2"/>
    <property type="match status" value="1"/>
</dbReference>
<gene>
    <name evidence="10" type="ORF">PRSY57_1105200</name>
</gene>
<dbReference type="InterPro" id="IPR041677">
    <property type="entry name" value="DNA2/NAM7_AAA_11"/>
</dbReference>
<comment type="caution">
    <text evidence="10">The sequence shown here is derived from an EMBL/GenBank/DDBJ whole genome shotgun (WGS) entry which is preliminary data.</text>
</comment>
<evidence type="ECO:0000313" key="10">
    <source>
        <dbReference type="EMBL" id="KYN96402.1"/>
    </source>
</evidence>
<evidence type="ECO:0000256" key="5">
    <source>
        <dbReference type="ARBA" id="ARBA00022840"/>
    </source>
</evidence>
<dbReference type="PANTHER" id="PTHR43788">
    <property type="entry name" value="DNA2/NAM7 HELICASE FAMILY MEMBER"/>
    <property type="match status" value="1"/>
</dbReference>
<evidence type="ECO:0000256" key="4">
    <source>
        <dbReference type="ARBA" id="ARBA00022806"/>
    </source>
</evidence>
<sequence>MMEKINEEQKLLDIFVQLIKLENIYELIENKLCYEYLNKDELIEKGILLNNLTIKGITKYDEKNNSYILKLVKKKKHIDTNDLSDDENLDNFPQHMFSKGSIVHFSRKRKKYILGSRKEQTLSYNIKESNKRNCDDKNNTKNNINNNSIINDVVSIYVCSVHKIKKNQISLILRNSTELCKELNVSNMFMLCDKGYFDVCLVSSDISAQRQINAINIMKSNLDNESDILKILFFNKSPSQSSILKRIINIFDEYQKCESKDYNDLCDNMNDNICNNMNDNICNNMNDNICNNMNDNICNNMNDNICNNMNDNICNNMNDNICNNTNDNICNNINDNVGDYNNNYYNPCCRDKNLEKDIPIKKEDVVEEEKNMNTYFKPTPLCTHNNIKLSNDVLNNYIYKCDKINWGIKNLNINQKKAVYSCLFSNDIFCIHGPPGTGKTTVLCELIYQLIQRNYKILVTGPSNVSVDNILRKCVEDLNIKNVVRIGIKSKVKKELHNYCYDEKIKECDSYKLCEDIDNEIEKLKLEINKLKNKKKSDNKIFIDKKQIYNLKWEIKNLNKTRKKKRNIFFKDLINKNNVIFSTCSSTSNYELNKFVKFSNFLFDAVCIDECCQCTEPLCYIPISLSKKNVFLFGDHKQLSPLIKYNKHKNKLNITLFERLINKHKQNISFLLNIQYRMNNLILLWSNKIFYDQKLVSHKSCKEITVDDLFSSNRVNQKENIKSKDNKDNKDNKENKENKDNKENKENKENKDNDKKNKNKNKKNKNNNKNNNKNKNNYNSKKKKNASNKGTNTDNEEEMHNHTNNQANDIIQNYNYCPITWIETDGFDEFLEDIDDIDLMNMESKNVDISEKKNGNSKDLKIKGKDNVDQIKCNDNNKNNDDDIINKRSSEEERKKRKNSPKDHINNDLSEDSDDYNNNMLTKMNDEELMKMVKIDVDDILNLNNKSRSNKGEAYVIYKIIEKMIKIDNINSNNICIITPYSKQTNLLRNIFYDNIYNDQHYLSTYKNIEISTVDSFQGREKEIVVFSLVCSNYFKNIGFLKDYRRLNVAVTRAKRHLVIVGNSNTISNDDVLNQLYETVLESGKVYLVNELIDVEAVILNT</sequence>
<dbReference type="RefSeq" id="XP_012763477.2">
    <property type="nucleotide sequence ID" value="XM_012908023.2"/>
</dbReference>
<dbReference type="VEuPathDB" id="PlasmoDB:PRG01_1103900"/>
<feature type="region of interest" description="Disordered" evidence="7">
    <location>
        <begin position="869"/>
        <end position="917"/>
    </location>
</feature>
<feature type="compositionally biased region" description="Basic and acidic residues" evidence="7">
    <location>
        <begin position="717"/>
        <end position="756"/>
    </location>
</feature>
<feature type="domain" description="DNA2/NAM7 helicase helicase" evidence="8">
    <location>
        <begin position="410"/>
        <end position="644"/>
    </location>
</feature>
<dbReference type="KEGG" id="prei:PRSY57_1105200"/>
<dbReference type="AlphaFoldDB" id="A0A151LBS6"/>
<dbReference type="Proteomes" id="UP000076359">
    <property type="component" value="Chromosome 11"/>
</dbReference>
<keyword evidence="2" id="KW-0547">Nucleotide-binding</keyword>
<dbReference type="GO" id="GO:0005524">
    <property type="term" value="F:ATP binding"/>
    <property type="evidence" value="ECO:0007669"/>
    <property type="project" value="UniProtKB-KW"/>
</dbReference>
<dbReference type="SUPFAM" id="SSF52540">
    <property type="entry name" value="P-loop containing nucleoside triphosphate hydrolases"/>
    <property type="match status" value="1"/>
</dbReference>
<accession>A0A151LBS6</accession>
<dbReference type="VEuPathDB" id="PlasmoDB:PRCDC_1105200"/>
<dbReference type="InterPro" id="IPR047187">
    <property type="entry name" value="SF1_C_Upf1"/>
</dbReference>
<dbReference type="EMBL" id="LVLA01000012">
    <property type="protein sequence ID" value="KYN96402.1"/>
    <property type="molecule type" value="Genomic_DNA"/>
</dbReference>
<dbReference type="InterPro" id="IPR041679">
    <property type="entry name" value="DNA2/NAM7-like_C"/>
</dbReference>
<dbReference type="Gene3D" id="3.40.50.300">
    <property type="entry name" value="P-loop containing nucleotide triphosphate hydrolases"/>
    <property type="match status" value="2"/>
</dbReference>